<dbReference type="SMART" id="SM01007">
    <property type="entry name" value="Aldolase_II"/>
    <property type="match status" value="1"/>
</dbReference>
<dbReference type="AlphaFoldDB" id="A0A418XPE6"/>
<dbReference type="PANTHER" id="PTHR10672:SF3">
    <property type="entry name" value="PROTEIN HU-LI TAI SHAO"/>
    <property type="match status" value="1"/>
</dbReference>
<comment type="similarity">
    <text evidence="1">Belongs to the aldolase class II family.</text>
</comment>
<evidence type="ECO:0000256" key="1">
    <source>
        <dbReference type="ARBA" id="ARBA00037961"/>
    </source>
</evidence>
<name>A0A418XPE6_9PSED</name>
<dbReference type="GO" id="GO:0005856">
    <property type="term" value="C:cytoskeleton"/>
    <property type="evidence" value="ECO:0007669"/>
    <property type="project" value="TreeGrafter"/>
</dbReference>
<dbReference type="EMBL" id="QYUR01000002">
    <property type="protein sequence ID" value="RJG14392.1"/>
    <property type="molecule type" value="Genomic_DNA"/>
</dbReference>
<dbReference type="Gene3D" id="3.40.225.10">
    <property type="entry name" value="Class II aldolase/adducin N-terminal domain"/>
    <property type="match status" value="1"/>
</dbReference>
<dbReference type="InterPro" id="IPR051017">
    <property type="entry name" value="Aldolase-II_Adducin_sf"/>
</dbReference>
<evidence type="ECO:0000313" key="4">
    <source>
        <dbReference type="Proteomes" id="UP000284021"/>
    </source>
</evidence>
<dbReference type="Pfam" id="PF00596">
    <property type="entry name" value="Aldolase_II"/>
    <property type="match status" value="1"/>
</dbReference>
<dbReference type="PANTHER" id="PTHR10672">
    <property type="entry name" value="ADDUCIN"/>
    <property type="match status" value="1"/>
</dbReference>
<dbReference type="Proteomes" id="UP000284021">
    <property type="component" value="Unassembled WGS sequence"/>
</dbReference>
<dbReference type="NCBIfam" id="NF005689">
    <property type="entry name" value="PRK07490.1"/>
    <property type="match status" value="1"/>
</dbReference>
<dbReference type="InterPro" id="IPR001303">
    <property type="entry name" value="Aldolase_II/adducin_N"/>
</dbReference>
<keyword evidence="4" id="KW-1185">Reference proteome</keyword>
<protein>
    <recommendedName>
        <fullName evidence="2">Class II aldolase/adducin N-terminal domain-containing protein</fullName>
    </recommendedName>
</protein>
<evidence type="ECO:0000259" key="2">
    <source>
        <dbReference type="SMART" id="SM01007"/>
    </source>
</evidence>
<dbReference type="OrthoDB" id="8859181at2"/>
<dbReference type="GO" id="GO:0051015">
    <property type="term" value="F:actin filament binding"/>
    <property type="evidence" value="ECO:0007669"/>
    <property type="project" value="TreeGrafter"/>
</dbReference>
<sequence length="255" mass="28574">MNKLAERSDLDPHLNLSHWQQRTELACAFRWAARLGMHESIANHFSVAVSADGREFLINPYGTHFSRIKASDLLLVNADDPTSLDRPDAPDITAWALHSALHRNQPQARCILHTHSKYATALACLADSRLPPIEQNSMRFFERVAIDEGFDGMGLGDEAERVSRLLGDKPILLMGNHGLLVAASSIAQAFDDLYYFERACETYITALSTGLPLRITSDEIARKTAQQWLDYPGFADKHFAALLKILDQDEPDYCH</sequence>
<organism evidence="3 4">
    <name type="scientific">Pseudomonas cavernicola</name>
    <dbReference type="NCBI Taxonomy" id="2320866"/>
    <lineage>
        <taxon>Bacteria</taxon>
        <taxon>Pseudomonadati</taxon>
        <taxon>Pseudomonadota</taxon>
        <taxon>Gammaproteobacteria</taxon>
        <taxon>Pseudomonadales</taxon>
        <taxon>Pseudomonadaceae</taxon>
        <taxon>Pseudomonas</taxon>
    </lineage>
</organism>
<accession>A0A418XPE6</accession>
<reference evidence="3 4" key="1">
    <citation type="submission" date="2018-09" db="EMBL/GenBank/DDBJ databases">
        <authorList>
            <person name="Zhu H."/>
        </authorList>
    </citation>
    <scope>NUCLEOTIDE SEQUENCE [LARGE SCALE GENOMIC DNA]</scope>
    <source>
        <strain evidence="3 4">K1S02-6</strain>
    </source>
</reference>
<gene>
    <name evidence="3" type="ORF">D3879_10160</name>
</gene>
<dbReference type="GO" id="GO:0005996">
    <property type="term" value="P:monosaccharide metabolic process"/>
    <property type="evidence" value="ECO:0007669"/>
    <property type="project" value="UniProtKB-ARBA"/>
</dbReference>
<comment type="caution">
    <text evidence="3">The sequence shown here is derived from an EMBL/GenBank/DDBJ whole genome shotgun (WGS) entry which is preliminary data.</text>
</comment>
<dbReference type="InterPro" id="IPR036409">
    <property type="entry name" value="Aldolase_II/adducin_N_sf"/>
</dbReference>
<dbReference type="SUPFAM" id="SSF53639">
    <property type="entry name" value="AraD/HMP-PK domain-like"/>
    <property type="match status" value="1"/>
</dbReference>
<feature type="domain" description="Class II aldolase/adducin N-terminal" evidence="2">
    <location>
        <begin position="23"/>
        <end position="204"/>
    </location>
</feature>
<proteinExistence type="inferred from homology"/>
<dbReference type="RefSeq" id="WP_119954942.1">
    <property type="nucleotide sequence ID" value="NZ_QYUR01000002.1"/>
</dbReference>
<evidence type="ECO:0000313" key="3">
    <source>
        <dbReference type="EMBL" id="RJG14392.1"/>
    </source>
</evidence>